<protein>
    <submittedName>
        <fullName evidence="2">Uncharacterized protein</fullName>
    </submittedName>
</protein>
<organism evidence="2 3">
    <name type="scientific">Erythrobacter westpacificensis</name>
    <dbReference type="NCBI Taxonomy" id="1055231"/>
    <lineage>
        <taxon>Bacteria</taxon>
        <taxon>Pseudomonadati</taxon>
        <taxon>Pseudomonadota</taxon>
        <taxon>Alphaproteobacteria</taxon>
        <taxon>Sphingomonadales</taxon>
        <taxon>Erythrobacteraceae</taxon>
        <taxon>Erythrobacter/Porphyrobacter group</taxon>
        <taxon>Erythrobacter</taxon>
    </lineage>
</organism>
<dbReference type="EMBL" id="BAABHV010000001">
    <property type="protein sequence ID" value="GAA5047039.1"/>
    <property type="molecule type" value="Genomic_DNA"/>
</dbReference>
<evidence type="ECO:0000313" key="2">
    <source>
        <dbReference type="EMBL" id="GAA5047039.1"/>
    </source>
</evidence>
<sequence length="178" mass="18829">MTADPHELVSDFTEMTDRELAMMIGAFFRAIGWGALAGGGFLLIFTVPIGLAMLIGDGEPGGLVVAFLPLGLALAGTLLGMLAFGLLVTFLLRHFGREEASIYAGAGIVGGILECVLFSAWLMGGFNSSLFFAALFPGLFCAFAGAVAGGVWGAHREERVRQATDPEHPTNPYHDMIY</sequence>
<keyword evidence="1" id="KW-1133">Transmembrane helix</keyword>
<gene>
    <name evidence="2" type="ORF">GCM10023208_03040</name>
</gene>
<name>A0ABP9JXQ3_9SPHN</name>
<keyword evidence="1" id="KW-0812">Transmembrane</keyword>
<evidence type="ECO:0000313" key="3">
    <source>
        <dbReference type="Proteomes" id="UP001500518"/>
    </source>
</evidence>
<evidence type="ECO:0000256" key="1">
    <source>
        <dbReference type="SAM" id="Phobius"/>
    </source>
</evidence>
<keyword evidence="1" id="KW-0472">Membrane</keyword>
<comment type="caution">
    <text evidence="2">The sequence shown here is derived from an EMBL/GenBank/DDBJ whole genome shotgun (WGS) entry which is preliminary data.</text>
</comment>
<feature type="transmembrane region" description="Helical" evidence="1">
    <location>
        <begin position="30"/>
        <end position="55"/>
    </location>
</feature>
<feature type="transmembrane region" description="Helical" evidence="1">
    <location>
        <begin position="67"/>
        <end position="90"/>
    </location>
</feature>
<reference evidence="3" key="1">
    <citation type="journal article" date="2019" name="Int. J. Syst. Evol. Microbiol.">
        <title>The Global Catalogue of Microorganisms (GCM) 10K type strain sequencing project: providing services to taxonomists for standard genome sequencing and annotation.</title>
        <authorList>
            <consortium name="The Broad Institute Genomics Platform"/>
            <consortium name="The Broad Institute Genome Sequencing Center for Infectious Disease"/>
            <person name="Wu L."/>
            <person name="Ma J."/>
        </authorList>
    </citation>
    <scope>NUCLEOTIDE SEQUENCE [LARGE SCALE GENOMIC DNA]</scope>
    <source>
        <strain evidence="3">JCM 18014</strain>
    </source>
</reference>
<proteinExistence type="predicted"/>
<dbReference type="RefSeq" id="WP_346031369.1">
    <property type="nucleotide sequence ID" value="NZ_BAABHV010000001.1"/>
</dbReference>
<dbReference type="Proteomes" id="UP001500518">
    <property type="component" value="Unassembled WGS sequence"/>
</dbReference>
<feature type="transmembrane region" description="Helical" evidence="1">
    <location>
        <begin position="102"/>
        <end position="124"/>
    </location>
</feature>
<feature type="transmembrane region" description="Helical" evidence="1">
    <location>
        <begin position="130"/>
        <end position="152"/>
    </location>
</feature>
<accession>A0ABP9JXQ3</accession>
<keyword evidence="3" id="KW-1185">Reference proteome</keyword>